<dbReference type="Proteomes" id="UP000014463">
    <property type="component" value="Unassembled WGS sequence"/>
</dbReference>
<accession>S2KF72</accession>
<sequence length="145" mass="15799">MNDYLLHTSVTDARASLECQLGQHPMAAARTSLTLLSRLQDQPGQIARRRMLAGVLRKAAIEVAEQPASSKDLPMGVLRQANVAVARHIYEHWQLTAPAEAANSALIGLEAIQGNPREASRRRMLLTVIRQVASSLSRDQGRAVA</sequence>
<dbReference type="RefSeq" id="WP_016418549.1">
    <property type="nucleotide sequence ID" value="NZ_AUAB01000023.1"/>
</dbReference>
<dbReference type="PATRIC" id="fig|1121939.11.peg.4041"/>
<dbReference type="STRING" id="1121939.L861_06380"/>
<keyword evidence="2" id="KW-1185">Reference proteome</keyword>
<name>S2KF72_LITA3</name>
<proteinExistence type="predicted"/>
<dbReference type="EMBL" id="ASTJ01000040">
    <property type="protein sequence ID" value="EPC00560.1"/>
    <property type="molecule type" value="Genomic_DNA"/>
</dbReference>
<reference evidence="1 2" key="1">
    <citation type="journal article" date="2013" name="Genome Announc.">
        <title>Draft genome sequence of the moderately halophilic gammaproteobacterium Halomonas anticariensis FP35.</title>
        <authorList>
            <person name="Tahrioui A."/>
            <person name="Quesada E."/>
            <person name="Llamas I."/>
        </authorList>
    </citation>
    <scope>NUCLEOTIDE SEQUENCE [LARGE SCALE GENOMIC DNA]</scope>
    <source>
        <strain evidence="2">DSM 16096 / CECT 5854 / LMG 22089 / FP35</strain>
    </source>
</reference>
<protein>
    <submittedName>
        <fullName evidence="1">Uncharacterized protein</fullName>
    </submittedName>
</protein>
<comment type="caution">
    <text evidence="1">The sequence shown here is derived from an EMBL/GenBank/DDBJ whole genome shotgun (WGS) entry which is preliminary data.</text>
</comment>
<organism evidence="1 2">
    <name type="scientific">Litchfieldella anticariensis (strain DSM 16096 / CECT 5854 / CIP 108499 / LMG 22089 / FP35)</name>
    <name type="common">Halomonas anticariensis</name>
    <dbReference type="NCBI Taxonomy" id="1121939"/>
    <lineage>
        <taxon>Bacteria</taxon>
        <taxon>Pseudomonadati</taxon>
        <taxon>Pseudomonadota</taxon>
        <taxon>Gammaproteobacteria</taxon>
        <taxon>Oceanospirillales</taxon>
        <taxon>Halomonadaceae</taxon>
        <taxon>Litchfieldella</taxon>
    </lineage>
</organism>
<gene>
    <name evidence="1" type="ORF">L861_06380</name>
</gene>
<dbReference type="AlphaFoldDB" id="S2KF72"/>
<evidence type="ECO:0000313" key="1">
    <source>
        <dbReference type="EMBL" id="EPC00560.1"/>
    </source>
</evidence>
<evidence type="ECO:0000313" key="2">
    <source>
        <dbReference type="Proteomes" id="UP000014463"/>
    </source>
</evidence>